<name>A0A8T8X200_ASPJA</name>
<dbReference type="EMBL" id="KZ824791">
    <property type="protein sequence ID" value="RAH82116.1"/>
    <property type="molecule type" value="Genomic_DNA"/>
</dbReference>
<proteinExistence type="predicted"/>
<evidence type="ECO:0008006" key="3">
    <source>
        <dbReference type="Google" id="ProtNLM"/>
    </source>
</evidence>
<gene>
    <name evidence="1" type="ORF">BO86DRAFT_379089</name>
</gene>
<dbReference type="GeneID" id="37174348"/>
<dbReference type="OrthoDB" id="4509805at2759"/>
<protein>
    <recommendedName>
        <fullName evidence="3">Actin-like ATPase domain-containing protein</fullName>
    </recommendedName>
</protein>
<dbReference type="PANTHER" id="PTHR42749">
    <property type="entry name" value="CELL SHAPE-DETERMINING PROTEIN MREB"/>
    <property type="match status" value="1"/>
</dbReference>
<dbReference type="PANTHER" id="PTHR42749:SF1">
    <property type="entry name" value="CELL SHAPE-DETERMINING PROTEIN MREB"/>
    <property type="match status" value="1"/>
</dbReference>
<dbReference type="InterPro" id="IPR043129">
    <property type="entry name" value="ATPase_NBD"/>
</dbReference>
<organism evidence="1 2">
    <name type="scientific">Aspergillus japonicus CBS 114.51</name>
    <dbReference type="NCBI Taxonomy" id="1448312"/>
    <lineage>
        <taxon>Eukaryota</taxon>
        <taxon>Fungi</taxon>
        <taxon>Dikarya</taxon>
        <taxon>Ascomycota</taxon>
        <taxon>Pezizomycotina</taxon>
        <taxon>Eurotiomycetes</taxon>
        <taxon>Eurotiomycetidae</taxon>
        <taxon>Eurotiales</taxon>
        <taxon>Aspergillaceae</taxon>
        <taxon>Aspergillus</taxon>
        <taxon>Aspergillus subgen. Circumdati</taxon>
    </lineage>
</organism>
<evidence type="ECO:0000313" key="1">
    <source>
        <dbReference type="EMBL" id="RAH82116.1"/>
    </source>
</evidence>
<dbReference type="CDD" id="cd10170">
    <property type="entry name" value="ASKHA_NBD_HSP70"/>
    <property type="match status" value="1"/>
</dbReference>
<dbReference type="SUPFAM" id="SSF53067">
    <property type="entry name" value="Actin-like ATPase domain"/>
    <property type="match status" value="1"/>
</dbReference>
<keyword evidence="2" id="KW-1185">Reference proteome</keyword>
<dbReference type="Proteomes" id="UP000249497">
    <property type="component" value="Unassembled WGS sequence"/>
</dbReference>
<dbReference type="AlphaFoldDB" id="A0A8T8X200"/>
<sequence length="360" mass="40404">MEAARLAVGIDFGSSKTVVSYQESSSAHLSPHRLWLHESPIIPSTIAYISDDKCYIGKAAQRCSNCIYWLKHLLHESCKIDDSGDTPIQDLVRMVRNGLPQRQRDNPYILVADFLRVLLHHLRAELECILNLKNLPRVYTFTVPATWSEHTRMMMRKAIQLAGFEHRNATVCFTTEAEAVAMYAATERGIHMRLFSELYDGVIVCDCGASTIATSKDLTAFLVDQPPPSFGYQRLTAYTTCEGQNQLATIFNQNSSFNDGSYKEVFMDVPRTHDGDARIMIIASNTPVSLNQVDGLVVGTIESKTSRMPTNLTPIPLVVECQATVRFEKDHLPPERVLGLAVYYGEAFDKRLVGHMRVLM</sequence>
<accession>A0A8T8X200</accession>
<dbReference type="Gene3D" id="3.30.420.40">
    <property type="match status" value="1"/>
</dbReference>
<evidence type="ECO:0000313" key="2">
    <source>
        <dbReference type="Proteomes" id="UP000249497"/>
    </source>
</evidence>
<reference evidence="1 2" key="1">
    <citation type="submission" date="2018-02" db="EMBL/GenBank/DDBJ databases">
        <title>The genomes of Aspergillus section Nigri reveals drivers in fungal speciation.</title>
        <authorList>
            <consortium name="DOE Joint Genome Institute"/>
            <person name="Vesth T.C."/>
            <person name="Nybo J."/>
            <person name="Theobald S."/>
            <person name="Brandl J."/>
            <person name="Frisvad J.C."/>
            <person name="Nielsen K.F."/>
            <person name="Lyhne E.K."/>
            <person name="Kogle M.E."/>
            <person name="Kuo A."/>
            <person name="Riley R."/>
            <person name="Clum A."/>
            <person name="Nolan M."/>
            <person name="Lipzen A."/>
            <person name="Salamov A."/>
            <person name="Henrissat B."/>
            <person name="Wiebenga A."/>
            <person name="De vries R.P."/>
            <person name="Grigoriev I.V."/>
            <person name="Mortensen U.H."/>
            <person name="Andersen M.R."/>
            <person name="Baker S.E."/>
        </authorList>
    </citation>
    <scope>NUCLEOTIDE SEQUENCE [LARGE SCALE GENOMIC DNA]</scope>
    <source>
        <strain evidence="1 2">CBS 114.51</strain>
    </source>
</reference>
<dbReference type="RefSeq" id="XP_025528010.1">
    <property type="nucleotide sequence ID" value="XM_025670656.1"/>
</dbReference>